<dbReference type="Pfam" id="PF13531">
    <property type="entry name" value="SBP_bac_11"/>
    <property type="match status" value="1"/>
</dbReference>
<feature type="signal peptide" evidence="5">
    <location>
        <begin position="1"/>
        <end position="24"/>
    </location>
</feature>
<gene>
    <name evidence="6" type="ORF">BKA03_001161</name>
</gene>
<dbReference type="NCBIfam" id="TIGR01256">
    <property type="entry name" value="modA"/>
    <property type="match status" value="1"/>
</dbReference>
<proteinExistence type="inferred from homology"/>
<dbReference type="RefSeq" id="WP_062075293.1">
    <property type="nucleotide sequence ID" value="NZ_BBRC01000007.1"/>
</dbReference>
<keyword evidence="3 5" id="KW-0732">Signal</keyword>
<reference evidence="6 7" key="1">
    <citation type="submission" date="2020-07" db="EMBL/GenBank/DDBJ databases">
        <title>Sequencing the genomes of 1000 actinobacteria strains.</title>
        <authorList>
            <person name="Klenk H.-P."/>
        </authorList>
    </citation>
    <scope>NUCLEOTIDE SEQUENCE [LARGE SCALE GENOMIC DNA]</scope>
    <source>
        <strain evidence="6 7">DSM 19970</strain>
    </source>
</reference>
<dbReference type="GO" id="GO:0046872">
    <property type="term" value="F:metal ion binding"/>
    <property type="evidence" value="ECO:0007669"/>
    <property type="project" value="UniProtKB-KW"/>
</dbReference>
<evidence type="ECO:0000256" key="2">
    <source>
        <dbReference type="ARBA" id="ARBA00022723"/>
    </source>
</evidence>
<dbReference type="Proteomes" id="UP000547973">
    <property type="component" value="Unassembled WGS sequence"/>
</dbReference>
<dbReference type="AlphaFoldDB" id="A0A7Z0CJR3"/>
<evidence type="ECO:0000256" key="4">
    <source>
        <dbReference type="PIRSR" id="PIRSR004846-1"/>
    </source>
</evidence>
<sequence>MRGHTTIATVAAVAVGALTLGACGAHNDGATSTTIDVYAAASLSEVFTSLARQYEAAHPGVDVRLTFAGSSELAAQINEGAPADVFASANEAQMDAVSSHIDGAAELFASNTLTIAVPTGNPGGVTDFASLANPNLEVVVCAPTVPCGAATLEIEQSLGVTLSPVSELTNVTDVLGSVASGEADAGLVYLTDIGRAPGVEGIPFVGSDAAITRYPIAVMTTGDAQDAARGFVDYVLGSEGQSAMAAAGFAAPDATAGK</sequence>
<dbReference type="SUPFAM" id="SSF53850">
    <property type="entry name" value="Periplasmic binding protein-like II"/>
    <property type="match status" value="1"/>
</dbReference>
<feature type="binding site" evidence="4">
    <location>
        <position position="42"/>
    </location>
    <ligand>
        <name>molybdate</name>
        <dbReference type="ChEBI" id="CHEBI:36264"/>
    </ligand>
</feature>
<dbReference type="PANTHER" id="PTHR30632">
    <property type="entry name" value="MOLYBDATE-BINDING PERIPLASMIC PROTEIN"/>
    <property type="match status" value="1"/>
</dbReference>
<comment type="similarity">
    <text evidence="1">Belongs to the bacterial solute-binding protein ModA family.</text>
</comment>
<dbReference type="GO" id="GO:0030973">
    <property type="term" value="F:molybdate ion binding"/>
    <property type="evidence" value="ECO:0007669"/>
    <property type="project" value="TreeGrafter"/>
</dbReference>
<evidence type="ECO:0000256" key="5">
    <source>
        <dbReference type="SAM" id="SignalP"/>
    </source>
</evidence>
<dbReference type="InterPro" id="IPR005950">
    <property type="entry name" value="ModA"/>
</dbReference>
<feature type="binding site" evidence="4">
    <location>
        <position position="189"/>
    </location>
    <ligand>
        <name>molybdate</name>
        <dbReference type="ChEBI" id="CHEBI:36264"/>
    </ligand>
</feature>
<dbReference type="EMBL" id="JACBZO010000001">
    <property type="protein sequence ID" value="NYI41042.1"/>
    <property type="molecule type" value="Genomic_DNA"/>
</dbReference>
<evidence type="ECO:0000256" key="1">
    <source>
        <dbReference type="ARBA" id="ARBA00009175"/>
    </source>
</evidence>
<keyword evidence="4" id="KW-0500">Molybdenum</keyword>
<name>A0A7Z0CJR3_9MICO</name>
<dbReference type="InterPro" id="IPR050682">
    <property type="entry name" value="ModA/WtpA"/>
</dbReference>
<organism evidence="6 7">
    <name type="scientific">Demequina lutea</name>
    <dbReference type="NCBI Taxonomy" id="431489"/>
    <lineage>
        <taxon>Bacteria</taxon>
        <taxon>Bacillati</taxon>
        <taxon>Actinomycetota</taxon>
        <taxon>Actinomycetes</taxon>
        <taxon>Micrococcales</taxon>
        <taxon>Demequinaceae</taxon>
        <taxon>Demequina</taxon>
    </lineage>
</organism>
<feature type="chain" id="PRO_5039247665" evidence="5">
    <location>
        <begin position="25"/>
        <end position="258"/>
    </location>
</feature>
<keyword evidence="2 4" id="KW-0479">Metal-binding</keyword>
<dbReference type="PANTHER" id="PTHR30632:SF0">
    <property type="entry name" value="SULFATE-BINDING PROTEIN"/>
    <property type="match status" value="1"/>
</dbReference>
<feature type="binding site" evidence="4">
    <location>
        <position position="70"/>
    </location>
    <ligand>
        <name>molybdate</name>
        <dbReference type="ChEBI" id="CHEBI:36264"/>
    </ligand>
</feature>
<comment type="caution">
    <text evidence="6">The sequence shown here is derived from an EMBL/GenBank/DDBJ whole genome shotgun (WGS) entry which is preliminary data.</text>
</comment>
<dbReference type="GO" id="GO:0015689">
    <property type="term" value="P:molybdate ion transport"/>
    <property type="evidence" value="ECO:0007669"/>
    <property type="project" value="InterPro"/>
</dbReference>
<dbReference type="PROSITE" id="PS51257">
    <property type="entry name" value="PROKAR_LIPOPROTEIN"/>
    <property type="match status" value="1"/>
</dbReference>
<evidence type="ECO:0000313" key="7">
    <source>
        <dbReference type="Proteomes" id="UP000547973"/>
    </source>
</evidence>
<evidence type="ECO:0000313" key="6">
    <source>
        <dbReference type="EMBL" id="NYI41042.1"/>
    </source>
</evidence>
<evidence type="ECO:0000256" key="3">
    <source>
        <dbReference type="ARBA" id="ARBA00022729"/>
    </source>
</evidence>
<feature type="binding site" evidence="4">
    <location>
        <position position="171"/>
    </location>
    <ligand>
        <name>molybdate</name>
        <dbReference type="ChEBI" id="CHEBI:36264"/>
    </ligand>
</feature>
<accession>A0A7Z0CJR3</accession>
<keyword evidence="7" id="KW-1185">Reference proteome</keyword>
<protein>
    <submittedName>
        <fullName evidence="6">Molybdate transport system substrate-binding protein</fullName>
    </submittedName>
</protein>
<dbReference type="Gene3D" id="3.40.190.10">
    <property type="entry name" value="Periplasmic binding protein-like II"/>
    <property type="match status" value="2"/>
</dbReference>
<dbReference type="PIRSF" id="PIRSF004846">
    <property type="entry name" value="ModA"/>
    <property type="match status" value="1"/>
</dbReference>